<proteinExistence type="inferred from homology"/>
<dbReference type="InterPro" id="IPR027806">
    <property type="entry name" value="HARBI1_dom"/>
</dbReference>
<feature type="domain" description="DDE Tnp4" evidence="8">
    <location>
        <begin position="86"/>
        <end position="176"/>
    </location>
</feature>
<dbReference type="GO" id="GO:0016787">
    <property type="term" value="F:hydrolase activity"/>
    <property type="evidence" value="ECO:0007669"/>
    <property type="project" value="UniProtKB-KW"/>
</dbReference>
<dbReference type="InterPro" id="IPR045249">
    <property type="entry name" value="HARBI1-like"/>
</dbReference>
<dbReference type="GO" id="GO:0005634">
    <property type="term" value="C:nucleus"/>
    <property type="evidence" value="ECO:0007669"/>
    <property type="project" value="UniProtKB-SubCell"/>
</dbReference>
<dbReference type="PANTHER" id="PTHR22930">
    <property type="match status" value="1"/>
</dbReference>
<evidence type="ECO:0000313" key="10">
    <source>
        <dbReference type="Proteomes" id="UP001209878"/>
    </source>
</evidence>
<accession>A0AAD9NSX2</accession>
<evidence type="ECO:0000256" key="2">
    <source>
        <dbReference type="ARBA" id="ARBA00004123"/>
    </source>
</evidence>
<protein>
    <recommendedName>
        <fullName evidence="8">DDE Tnp4 domain-containing protein</fullName>
    </recommendedName>
</protein>
<dbReference type="Pfam" id="PF13359">
    <property type="entry name" value="DDE_Tnp_4"/>
    <property type="match status" value="1"/>
</dbReference>
<evidence type="ECO:0000256" key="4">
    <source>
        <dbReference type="ARBA" id="ARBA00022722"/>
    </source>
</evidence>
<comment type="cofactor">
    <cofactor evidence="1">
        <name>a divalent metal cation</name>
        <dbReference type="ChEBI" id="CHEBI:60240"/>
    </cofactor>
</comment>
<keyword evidence="5" id="KW-0479">Metal-binding</keyword>
<dbReference type="EMBL" id="JAODUO010000405">
    <property type="protein sequence ID" value="KAK2181225.1"/>
    <property type="molecule type" value="Genomic_DNA"/>
</dbReference>
<evidence type="ECO:0000313" key="9">
    <source>
        <dbReference type="EMBL" id="KAK2181225.1"/>
    </source>
</evidence>
<name>A0AAD9NSX2_RIDPI</name>
<comment type="caution">
    <text evidence="9">The sequence shown here is derived from an EMBL/GenBank/DDBJ whole genome shotgun (WGS) entry which is preliminary data.</text>
</comment>
<keyword evidence="7" id="KW-0539">Nucleus</keyword>
<organism evidence="9 10">
    <name type="scientific">Ridgeia piscesae</name>
    <name type="common">Tubeworm</name>
    <dbReference type="NCBI Taxonomy" id="27915"/>
    <lineage>
        <taxon>Eukaryota</taxon>
        <taxon>Metazoa</taxon>
        <taxon>Spiralia</taxon>
        <taxon>Lophotrochozoa</taxon>
        <taxon>Annelida</taxon>
        <taxon>Polychaeta</taxon>
        <taxon>Sedentaria</taxon>
        <taxon>Canalipalpata</taxon>
        <taxon>Sabellida</taxon>
        <taxon>Siboglinidae</taxon>
        <taxon>Ridgeia</taxon>
    </lineage>
</organism>
<evidence type="ECO:0000256" key="7">
    <source>
        <dbReference type="ARBA" id="ARBA00023242"/>
    </source>
</evidence>
<dbReference type="AlphaFoldDB" id="A0AAD9NSX2"/>
<keyword evidence="10" id="KW-1185">Reference proteome</keyword>
<reference evidence="9" key="1">
    <citation type="journal article" date="2023" name="Mol. Biol. Evol.">
        <title>Third-Generation Sequencing Reveals the Adaptive Role of the Epigenome in Three Deep-Sea Polychaetes.</title>
        <authorList>
            <person name="Perez M."/>
            <person name="Aroh O."/>
            <person name="Sun Y."/>
            <person name="Lan Y."/>
            <person name="Juniper S.K."/>
            <person name="Young C.R."/>
            <person name="Angers B."/>
            <person name="Qian P.Y."/>
        </authorList>
    </citation>
    <scope>NUCLEOTIDE SEQUENCE</scope>
    <source>
        <strain evidence="9">R07B-5</strain>
    </source>
</reference>
<gene>
    <name evidence="9" type="ORF">NP493_405g01000</name>
</gene>
<evidence type="ECO:0000256" key="5">
    <source>
        <dbReference type="ARBA" id="ARBA00022723"/>
    </source>
</evidence>
<keyword evidence="6" id="KW-0378">Hydrolase</keyword>
<dbReference type="GO" id="GO:0046872">
    <property type="term" value="F:metal ion binding"/>
    <property type="evidence" value="ECO:0007669"/>
    <property type="project" value="UniProtKB-KW"/>
</dbReference>
<sequence length="202" mass="22758">MRQHWLICSSFQETLEASVTVVSRSRRTHEPSGRREEVPTCAHRSMSSALVARMQEWVQLPTQQQADRQKAKFLRLAGFPNVVGCIDGTHVRIQAPPTNEHEYVNRKNFHSINVQVICDADLRIVNCIVKWPGSVHDSRILRESELFTAFESPRKPVTGVFLGDSGYTGCSHRFSTRGIGRNGRTRMLTVSHEARSKDASGS</sequence>
<dbReference type="PANTHER" id="PTHR22930:SF250">
    <property type="entry name" value="NUCLEASE HARBI1-LIKE PROTEIN"/>
    <property type="match status" value="1"/>
</dbReference>
<evidence type="ECO:0000256" key="3">
    <source>
        <dbReference type="ARBA" id="ARBA00006958"/>
    </source>
</evidence>
<keyword evidence="4" id="KW-0540">Nuclease</keyword>
<comment type="similarity">
    <text evidence="3">Belongs to the HARBI1 family.</text>
</comment>
<evidence type="ECO:0000256" key="6">
    <source>
        <dbReference type="ARBA" id="ARBA00022801"/>
    </source>
</evidence>
<evidence type="ECO:0000256" key="1">
    <source>
        <dbReference type="ARBA" id="ARBA00001968"/>
    </source>
</evidence>
<comment type="subcellular location">
    <subcellularLocation>
        <location evidence="2">Nucleus</location>
    </subcellularLocation>
</comment>
<dbReference type="GO" id="GO:0004518">
    <property type="term" value="F:nuclease activity"/>
    <property type="evidence" value="ECO:0007669"/>
    <property type="project" value="UniProtKB-KW"/>
</dbReference>
<evidence type="ECO:0000259" key="8">
    <source>
        <dbReference type="Pfam" id="PF13359"/>
    </source>
</evidence>
<dbReference type="Proteomes" id="UP001209878">
    <property type="component" value="Unassembled WGS sequence"/>
</dbReference>